<dbReference type="Proteomes" id="UP001501116">
    <property type="component" value="Unassembled WGS sequence"/>
</dbReference>
<keyword evidence="3" id="KW-1185">Reference proteome</keyword>
<dbReference type="PANTHER" id="PTHR37981:SF1">
    <property type="entry name" value="SGNH HYDROLASE-TYPE ESTERASE DOMAIN-CONTAINING PROTEIN"/>
    <property type="match status" value="1"/>
</dbReference>
<evidence type="ECO:0000256" key="1">
    <source>
        <dbReference type="SAM" id="SignalP"/>
    </source>
</evidence>
<protein>
    <recommendedName>
        <fullName evidence="4">GDSL-like lipase/acylhydrolase family protein</fullName>
    </recommendedName>
</protein>
<feature type="signal peptide" evidence="1">
    <location>
        <begin position="1"/>
        <end position="26"/>
    </location>
</feature>
<dbReference type="Gene3D" id="3.40.50.1110">
    <property type="entry name" value="SGNH hydrolase"/>
    <property type="match status" value="1"/>
</dbReference>
<name>A0ABN2RYC4_9PSEU</name>
<dbReference type="EMBL" id="BAAANN010000029">
    <property type="protein sequence ID" value="GAA1977145.1"/>
    <property type="molecule type" value="Genomic_DNA"/>
</dbReference>
<reference evidence="2 3" key="1">
    <citation type="journal article" date="2019" name="Int. J. Syst. Evol. Microbiol.">
        <title>The Global Catalogue of Microorganisms (GCM) 10K type strain sequencing project: providing services to taxonomists for standard genome sequencing and annotation.</title>
        <authorList>
            <consortium name="The Broad Institute Genomics Platform"/>
            <consortium name="The Broad Institute Genome Sequencing Center for Infectious Disease"/>
            <person name="Wu L."/>
            <person name="Ma J."/>
        </authorList>
    </citation>
    <scope>NUCLEOTIDE SEQUENCE [LARGE SCALE GENOMIC DNA]</scope>
    <source>
        <strain evidence="2 3">JCM 14545</strain>
    </source>
</reference>
<accession>A0ABN2RYC4</accession>
<dbReference type="InterPro" id="IPR037460">
    <property type="entry name" value="SEST-like"/>
</dbReference>
<feature type="chain" id="PRO_5045825173" description="GDSL-like lipase/acylhydrolase family protein" evidence="1">
    <location>
        <begin position="27"/>
        <end position="96"/>
    </location>
</feature>
<sequence length="96" mass="9588">MRFARSLVCAATVAGIAAAGAVPTVAADGDYVALGDSYSAGTGAGDYGSSGSCLRSTHAYPELWEKAYPTASFTFAVCAGATTDDVLRTQLGALTA</sequence>
<dbReference type="RefSeq" id="WP_344426654.1">
    <property type="nucleotide sequence ID" value="NZ_BAAANN010000029.1"/>
</dbReference>
<comment type="caution">
    <text evidence="2">The sequence shown here is derived from an EMBL/GenBank/DDBJ whole genome shotgun (WGS) entry which is preliminary data.</text>
</comment>
<dbReference type="SUPFAM" id="SSF52266">
    <property type="entry name" value="SGNH hydrolase"/>
    <property type="match status" value="1"/>
</dbReference>
<gene>
    <name evidence="2" type="ORF">GCM10009754_61220</name>
</gene>
<organism evidence="2 3">
    <name type="scientific">Amycolatopsis minnesotensis</name>
    <dbReference type="NCBI Taxonomy" id="337894"/>
    <lineage>
        <taxon>Bacteria</taxon>
        <taxon>Bacillati</taxon>
        <taxon>Actinomycetota</taxon>
        <taxon>Actinomycetes</taxon>
        <taxon>Pseudonocardiales</taxon>
        <taxon>Pseudonocardiaceae</taxon>
        <taxon>Amycolatopsis</taxon>
    </lineage>
</organism>
<dbReference type="InterPro" id="IPR036514">
    <property type="entry name" value="SGNH_hydro_sf"/>
</dbReference>
<evidence type="ECO:0000313" key="3">
    <source>
        <dbReference type="Proteomes" id="UP001501116"/>
    </source>
</evidence>
<dbReference type="PANTHER" id="PTHR37981">
    <property type="entry name" value="LIPASE 2"/>
    <property type="match status" value="1"/>
</dbReference>
<proteinExistence type="predicted"/>
<evidence type="ECO:0008006" key="4">
    <source>
        <dbReference type="Google" id="ProtNLM"/>
    </source>
</evidence>
<keyword evidence="1" id="KW-0732">Signal</keyword>
<evidence type="ECO:0000313" key="2">
    <source>
        <dbReference type="EMBL" id="GAA1977145.1"/>
    </source>
</evidence>